<sequence length="221" mass="25199">MNRSINPPKPRVARTKPGEGDDGASLFTDFSSTQHSNLEDFMDDESFLNNSLTEDAPRQMEFGNTDNDAIFDASCEKVVDSLSGKYYDTMEEAYDAYNQYAARRGFGIRKHFTTRSRRSGEIIRKEYVCNKEGFKKVESQTTDHKKRRRDARTGCLAKMEIGQKSGKWIVDKFTDEHNHPLTSPNKVMKHLSHCSVPDSILGEKGKEREGKGRKKGVPEFF</sequence>
<evidence type="ECO:0000313" key="3">
    <source>
        <dbReference type="EnsemblPlants" id="Kaladp0015s0089.1.v1.1"/>
    </source>
</evidence>
<dbReference type="PANTHER" id="PTHR46328">
    <property type="entry name" value="FAR-RED IMPAIRED RESPONSIVE (FAR1) FAMILY PROTEIN-RELATED"/>
    <property type="match status" value="1"/>
</dbReference>
<evidence type="ECO:0000256" key="1">
    <source>
        <dbReference type="SAM" id="MobiDB-lite"/>
    </source>
</evidence>
<feature type="compositionally biased region" description="Basic and acidic residues" evidence="1">
    <location>
        <begin position="201"/>
        <end position="210"/>
    </location>
</feature>
<dbReference type="OMA" id="AMMESWL"/>
<keyword evidence="4" id="KW-1185">Reference proteome</keyword>
<organism evidence="3 4">
    <name type="scientific">Kalanchoe fedtschenkoi</name>
    <name type="common">Lavender scallops</name>
    <name type="synonym">South American air plant</name>
    <dbReference type="NCBI Taxonomy" id="63787"/>
    <lineage>
        <taxon>Eukaryota</taxon>
        <taxon>Viridiplantae</taxon>
        <taxon>Streptophyta</taxon>
        <taxon>Embryophyta</taxon>
        <taxon>Tracheophyta</taxon>
        <taxon>Spermatophyta</taxon>
        <taxon>Magnoliopsida</taxon>
        <taxon>eudicotyledons</taxon>
        <taxon>Gunneridae</taxon>
        <taxon>Pentapetalae</taxon>
        <taxon>Saxifragales</taxon>
        <taxon>Crassulaceae</taxon>
        <taxon>Kalanchoe</taxon>
    </lineage>
</organism>
<feature type="region of interest" description="Disordered" evidence="1">
    <location>
        <begin position="198"/>
        <end position="221"/>
    </location>
</feature>
<evidence type="ECO:0000259" key="2">
    <source>
        <dbReference type="Pfam" id="PF03101"/>
    </source>
</evidence>
<name>A0A7N0ZQU8_KALFE</name>
<dbReference type="InterPro" id="IPR004330">
    <property type="entry name" value="FAR1_DNA_bnd_dom"/>
</dbReference>
<reference evidence="3" key="1">
    <citation type="submission" date="2021-01" db="UniProtKB">
        <authorList>
            <consortium name="EnsemblPlants"/>
        </authorList>
    </citation>
    <scope>IDENTIFICATION</scope>
</reference>
<dbReference type="Proteomes" id="UP000594263">
    <property type="component" value="Unplaced"/>
</dbReference>
<accession>A0A7N0ZQU8</accession>
<dbReference type="AlphaFoldDB" id="A0A7N0ZQU8"/>
<evidence type="ECO:0000313" key="4">
    <source>
        <dbReference type="Proteomes" id="UP000594263"/>
    </source>
</evidence>
<dbReference type="PANTHER" id="PTHR46328:SF41">
    <property type="entry name" value="FAR1 DNA BINDING DOMAIN, FHY3_FAR1 FAMILY-RELATED"/>
    <property type="match status" value="1"/>
</dbReference>
<feature type="domain" description="FAR1" evidence="2">
    <location>
        <begin position="97"/>
        <end position="182"/>
    </location>
</feature>
<feature type="region of interest" description="Disordered" evidence="1">
    <location>
        <begin position="1"/>
        <end position="29"/>
    </location>
</feature>
<protein>
    <recommendedName>
        <fullName evidence="2">FAR1 domain-containing protein</fullName>
    </recommendedName>
</protein>
<dbReference type="Gramene" id="Kaladp0015s0089.1.v1.1">
    <property type="protein sequence ID" value="Kaladp0015s0089.1.v1.1"/>
    <property type="gene ID" value="Kaladp0015s0089.v1.1"/>
</dbReference>
<dbReference type="EnsemblPlants" id="Kaladp0015s0089.1.v1.1">
    <property type="protein sequence ID" value="Kaladp0015s0089.1.v1.1"/>
    <property type="gene ID" value="Kaladp0015s0089.v1.1"/>
</dbReference>
<dbReference type="Pfam" id="PF03101">
    <property type="entry name" value="FAR1"/>
    <property type="match status" value="1"/>
</dbReference>
<proteinExistence type="predicted"/>